<evidence type="ECO:0000313" key="13">
    <source>
        <dbReference type="Proteomes" id="UP000298234"/>
    </source>
</evidence>
<comment type="subcellular location">
    <subcellularLocation>
        <location evidence="1">Cell membrane</location>
        <topology evidence="1">Multi-pass membrane protein</topology>
    </subcellularLocation>
</comment>
<evidence type="ECO:0000313" key="12">
    <source>
        <dbReference type="EMBL" id="TEU32373.1"/>
    </source>
</evidence>
<dbReference type="EMBL" id="SNSQ01000101">
    <property type="protein sequence ID" value="TEU32373.1"/>
    <property type="molecule type" value="Genomic_DNA"/>
</dbReference>
<feature type="transmembrane region" description="Helical" evidence="11">
    <location>
        <begin position="104"/>
        <end position="124"/>
    </location>
</feature>
<comment type="caution">
    <text evidence="12">The sequence shown here is derived from an EMBL/GenBank/DDBJ whole genome shotgun (WGS) entry which is preliminary data.</text>
</comment>
<accession>A0AAX2RA02</accession>
<proteinExistence type="predicted"/>
<reference evidence="12 13" key="1">
    <citation type="submission" date="2019-03" db="EMBL/GenBank/DDBJ databases">
        <title>Burkholderia cepacia outbreak.</title>
        <authorList>
            <person name="Farzana R."/>
            <person name="Walsh T.R."/>
        </authorList>
    </citation>
    <scope>NUCLEOTIDE SEQUENCE [LARGE SCALE GENOMIC DNA]</scope>
    <source>
        <strain evidence="13">d13</strain>
    </source>
</reference>
<keyword evidence="7 11" id="KW-1133">Transmembrane helix</keyword>
<dbReference type="AlphaFoldDB" id="A0AAX2RA02"/>
<dbReference type="Pfam" id="PF02653">
    <property type="entry name" value="BPD_transp_2"/>
    <property type="match status" value="1"/>
</dbReference>
<evidence type="ECO:0000256" key="10">
    <source>
        <dbReference type="ARBA" id="ARBA00039381"/>
    </source>
</evidence>
<evidence type="ECO:0000256" key="8">
    <source>
        <dbReference type="ARBA" id="ARBA00023136"/>
    </source>
</evidence>
<evidence type="ECO:0000256" key="5">
    <source>
        <dbReference type="ARBA" id="ARBA00022519"/>
    </source>
</evidence>
<organism evidence="12 13">
    <name type="scientific">Burkholderia cepacia</name>
    <name type="common">Pseudomonas cepacia</name>
    <dbReference type="NCBI Taxonomy" id="292"/>
    <lineage>
        <taxon>Bacteria</taxon>
        <taxon>Pseudomonadati</taxon>
        <taxon>Pseudomonadota</taxon>
        <taxon>Betaproteobacteria</taxon>
        <taxon>Burkholderiales</taxon>
        <taxon>Burkholderiaceae</taxon>
        <taxon>Burkholderia</taxon>
        <taxon>Burkholderia cepacia complex</taxon>
    </lineage>
</organism>
<comment type="function">
    <text evidence="9">Part of the ABC transporter complex LsrABCD involved in autoinducer 2 (AI-2) import. Probably responsible for the translocation of the substrate across the membrane.</text>
</comment>
<evidence type="ECO:0000256" key="9">
    <source>
        <dbReference type="ARBA" id="ARBA00025439"/>
    </source>
</evidence>
<dbReference type="InterPro" id="IPR001851">
    <property type="entry name" value="ABC_transp_permease"/>
</dbReference>
<feature type="transmembrane region" description="Helical" evidence="11">
    <location>
        <begin position="254"/>
        <end position="270"/>
    </location>
</feature>
<evidence type="ECO:0000256" key="1">
    <source>
        <dbReference type="ARBA" id="ARBA00004651"/>
    </source>
</evidence>
<protein>
    <recommendedName>
        <fullName evidence="10">Autoinducer 2 import system permease protein LsrD</fullName>
    </recommendedName>
</protein>
<feature type="transmembrane region" description="Helical" evidence="11">
    <location>
        <begin position="80"/>
        <end position="98"/>
    </location>
</feature>
<dbReference type="GO" id="GO:0022857">
    <property type="term" value="F:transmembrane transporter activity"/>
    <property type="evidence" value="ECO:0007669"/>
    <property type="project" value="InterPro"/>
</dbReference>
<name>A0AAX2RA02_BURCE</name>
<evidence type="ECO:0000256" key="2">
    <source>
        <dbReference type="ARBA" id="ARBA00011262"/>
    </source>
</evidence>
<evidence type="ECO:0000256" key="6">
    <source>
        <dbReference type="ARBA" id="ARBA00022692"/>
    </source>
</evidence>
<evidence type="ECO:0000256" key="4">
    <source>
        <dbReference type="ARBA" id="ARBA00022475"/>
    </source>
</evidence>
<keyword evidence="5" id="KW-0997">Cell inner membrane</keyword>
<evidence type="ECO:0000256" key="3">
    <source>
        <dbReference type="ARBA" id="ARBA00022448"/>
    </source>
</evidence>
<keyword evidence="4" id="KW-1003">Cell membrane</keyword>
<dbReference type="PANTHER" id="PTHR32196">
    <property type="entry name" value="ABC TRANSPORTER PERMEASE PROTEIN YPHD-RELATED-RELATED"/>
    <property type="match status" value="1"/>
</dbReference>
<keyword evidence="3" id="KW-0813">Transport</keyword>
<sequence length="325" mass="33120">MRSMALARSPVAAPFQRGVRWCLALPPAYAGTACLVGCAYLVRPNLLSPLLFLLILRQAVPLGIVTIGQSLTMRCRSLDLSVGGVMAAVSCLLTSGILTMPTPLACVLCVLFGAAVGAFNGLLIAYRRASAVIVTLSVSMILSGIVVAISQFRASGDAPELLTTIGAARPCGVPVALLVWLAILVAVALFMRWSVFGRVVDAVGSSPRAAELSGLPHLRVIFIVHVVSGVVSACSALLLLSFVGVGSATLGKDLALNSLAAAVLGGVTFGDGRGGMAGPAIAAFMVVFLFNLLTSFGLGEAGHLMLQGAIIGFAALAYSLRGGGA</sequence>
<dbReference type="Proteomes" id="UP000298234">
    <property type="component" value="Unassembled WGS sequence"/>
</dbReference>
<feature type="transmembrane region" description="Helical" evidence="11">
    <location>
        <begin position="131"/>
        <end position="152"/>
    </location>
</feature>
<comment type="subunit">
    <text evidence="2">The complex is composed of two ATP-binding proteins (LsrA), two transmembrane proteins (LsrC and LsrD) and a solute-binding protein (LsrB).</text>
</comment>
<keyword evidence="6 11" id="KW-0812">Transmembrane</keyword>
<evidence type="ECO:0000256" key="7">
    <source>
        <dbReference type="ARBA" id="ARBA00022989"/>
    </source>
</evidence>
<feature type="transmembrane region" description="Helical" evidence="11">
    <location>
        <begin position="304"/>
        <end position="320"/>
    </location>
</feature>
<feature type="transmembrane region" description="Helical" evidence="11">
    <location>
        <begin position="21"/>
        <end position="42"/>
    </location>
</feature>
<dbReference type="GO" id="GO:0005886">
    <property type="term" value="C:plasma membrane"/>
    <property type="evidence" value="ECO:0007669"/>
    <property type="project" value="UniProtKB-SubCell"/>
</dbReference>
<feature type="transmembrane region" description="Helical" evidence="11">
    <location>
        <begin position="220"/>
        <end position="242"/>
    </location>
</feature>
<dbReference type="PANTHER" id="PTHR32196:SF71">
    <property type="entry name" value="AUTOINDUCER 2 IMPORT SYSTEM PERMEASE PROTEIN LSRD"/>
    <property type="match status" value="1"/>
</dbReference>
<feature type="transmembrane region" description="Helical" evidence="11">
    <location>
        <begin position="277"/>
        <end position="298"/>
    </location>
</feature>
<feature type="transmembrane region" description="Helical" evidence="11">
    <location>
        <begin position="48"/>
        <end position="68"/>
    </location>
</feature>
<dbReference type="PROSITE" id="PS51257">
    <property type="entry name" value="PROKAR_LIPOPROTEIN"/>
    <property type="match status" value="1"/>
</dbReference>
<evidence type="ECO:0000256" key="11">
    <source>
        <dbReference type="SAM" id="Phobius"/>
    </source>
</evidence>
<dbReference type="CDD" id="cd06579">
    <property type="entry name" value="TM_PBP1_transp_AraH_like"/>
    <property type="match status" value="1"/>
</dbReference>
<feature type="transmembrane region" description="Helical" evidence="11">
    <location>
        <begin position="172"/>
        <end position="191"/>
    </location>
</feature>
<keyword evidence="8 11" id="KW-0472">Membrane</keyword>
<gene>
    <name evidence="12" type="ORF">E3D37_43135</name>
</gene>